<dbReference type="Proteomes" id="UP000326852">
    <property type="component" value="Unassembled WGS sequence"/>
</dbReference>
<comment type="similarity">
    <text evidence="2">Belongs to the major facilitator superfamily. TCR/Tet family.</text>
</comment>
<evidence type="ECO:0000313" key="11">
    <source>
        <dbReference type="Proteomes" id="UP000326852"/>
    </source>
</evidence>
<feature type="transmembrane region" description="Helical" evidence="8">
    <location>
        <begin position="360"/>
        <end position="379"/>
    </location>
</feature>
<evidence type="ECO:0000256" key="5">
    <source>
        <dbReference type="ARBA" id="ARBA00022692"/>
    </source>
</evidence>
<dbReference type="AlphaFoldDB" id="A0A5N6MQM9"/>
<comment type="subcellular location">
    <subcellularLocation>
        <location evidence="1">Cell membrane</location>
        <topology evidence="1">Multi-pass membrane protein</topology>
    </subcellularLocation>
</comment>
<feature type="transmembrane region" description="Helical" evidence="8">
    <location>
        <begin position="294"/>
        <end position="315"/>
    </location>
</feature>
<gene>
    <name evidence="10" type="ORF">GD627_07285</name>
</gene>
<dbReference type="InterPro" id="IPR011701">
    <property type="entry name" value="MFS"/>
</dbReference>
<evidence type="ECO:0000256" key="3">
    <source>
        <dbReference type="ARBA" id="ARBA00022448"/>
    </source>
</evidence>
<protein>
    <submittedName>
        <fullName evidence="10">DHA2 family efflux MFS transporter permease subunit</fullName>
    </submittedName>
</protein>
<reference evidence="10 11" key="1">
    <citation type="submission" date="2019-08" db="EMBL/GenBank/DDBJ databases">
        <title>Arthrobacter sp. nov., isolated from plateau pika and Tibetan wild ass.</title>
        <authorList>
            <person name="Ge Y."/>
        </authorList>
    </citation>
    <scope>NUCLEOTIDE SEQUENCE [LARGE SCALE GENOMIC DNA]</scope>
    <source>
        <strain evidence="10 11">785</strain>
    </source>
</reference>
<feature type="transmembrane region" description="Helical" evidence="8">
    <location>
        <begin position="327"/>
        <end position="348"/>
    </location>
</feature>
<dbReference type="InterPro" id="IPR036259">
    <property type="entry name" value="MFS_trans_sf"/>
</dbReference>
<dbReference type="GO" id="GO:0022857">
    <property type="term" value="F:transmembrane transporter activity"/>
    <property type="evidence" value="ECO:0007669"/>
    <property type="project" value="InterPro"/>
</dbReference>
<name>A0A5N6MQM9_9MICC</name>
<keyword evidence="4" id="KW-1003">Cell membrane</keyword>
<dbReference type="NCBIfam" id="TIGR00711">
    <property type="entry name" value="efflux_EmrB"/>
    <property type="match status" value="1"/>
</dbReference>
<feature type="transmembrane region" description="Helical" evidence="8">
    <location>
        <begin position="227"/>
        <end position="247"/>
    </location>
</feature>
<keyword evidence="5 8" id="KW-0812">Transmembrane</keyword>
<organism evidence="10 11">
    <name type="scientific">Arthrobacter yangruifuii</name>
    <dbReference type="NCBI Taxonomy" id="2606616"/>
    <lineage>
        <taxon>Bacteria</taxon>
        <taxon>Bacillati</taxon>
        <taxon>Actinomycetota</taxon>
        <taxon>Actinomycetes</taxon>
        <taxon>Micrococcales</taxon>
        <taxon>Micrococcaceae</taxon>
        <taxon>Arthrobacter</taxon>
    </lineage>
</organism>
<dbReference type="FunFam" id="1.20.1720.10:FF:000004">
    <property type="entry name" value="EmrB/QacA family drug resistance transporter"/>
    <property type="match status" value="1"/>
</dbReference>
<feature type="transmembrane region" description="Helical" evidence="8">
    <location>
        <begin position="428"/>
        <end position="446"/>
    </location>
</feature>
<dbReference type="PROSITE" id="PS50850">
    <property type="entry name" value="MFS"/>
    <property type="match status" value="1"/>
</dbReference>
<keyword evidence="11" id="KW-1185">Reference proteome</keyword>
<evidence type="ECO:0000256" key="8">
    <source>
        <dbReference type="SAM" id="Phobius"/>
    </source>
</evidence>
<dbReference type="SUPFAM" id="SSF103473">
    <property type="entry name" value="MFS general substrate transporter"/>
    <property type="match status" value="1"/>
</dbReference>
<dbReference type="GO" id="GO:0005886">
    <property type="term" value="C:plasma membrane"/>
    <property type="evidence" value="ECO:0007669"/>
    <property type="project" value="UniProtKB-SubCell"/>
</dbReference>
<keyword evidence="3" id="KW-0813">Transport</keyword>
<evidence type="ECO:0000256" key="6">
    <source>
        <dbReference type="ARBA" id="ARBA00022989"/>
    </source>
</evidence>
<dbReference type="EMBL" id="VTFX01000003">
    <property type="protein sequence ID" value="KAD3720604.1"/>
    <property type="molecule type" value="Genomic_DNA"/>
</dbReference>
<feature type="transmembrane region" description="Helical" evidence="8">
    <location>
        <begin position="105"/>
        <end position="124"/>
    </location>
</feature>
<feature type="domain" description="Major facilitator superfamily (MFS) profile" evidence="9">
    <location>
        <begin position="40"/>
        <end position="521"/>
    </location>
</feature>
<feature type="transmembrane region" description="Helical" evidence="8">
    <location>
        <begin position="74"/>
        <end position="93"/>
    </location>
</feature>
<feature type="transmembrane region" description="Helical" evidence="8">
    <location>
        <begin position="39"/>
        <end position="62"/>
    </location>
</feature>
<keyword evidence="7 8" id="KW-0472">Membrane</keyword>
<evidence type="ECO:0000313" key="10">
    <source>
        <dbReference type="EMBL" id="KAD3720604.1"/>
    </source>
</evidence>
<sequence length="533" mass="55962">MSHKAVTPRVAAVPPRPVQAVPRHREETVQGEPKRSLPFVLTGLLLSVLLAALDQTIVATALPTIVGDLNGLEHLSWVVTAYILAATIGLPIYGKLGDLFGRKNIFIFAIGVFLMGSVLSGLSQNMGQLIGFRALQGIGGGGLMIGAQAILGDLVSPRERGKYMGLIGAAFGLASVGGPLLGGWITDAWSWRWVFYINLPIGALALAVVIASLHLPKPQGRRPKLDYAGAGLLALASAALIMLTTWAGTTYAWSSPQILILAGVTLAAGAAFVPVERRAPEPLLPLGLFRHRNFLIPVLVGISVGIAMFSTISYLPTFLQMVNRATATQSGLMMLPMMGGLLLTSIGTGQLISRTGRYKIYPVLGCAVIIAGLVLLSRISNTTPYSFTAIGMLVMGMGIGMLMQNLVLIVQNSVPGRDMGAAISAANYFRQIGASFGIALFGSIFIHRLGNELAAAPQGAGAAVGGDINSLSPATLRGLPAPVQDFIGSAFGHALPPIFLLSVPIVAVALVLCLFIREVPLSTTVRREAEEEL</sequence>
<feature type="transmembrane region" description="Helical" evidence="8">
    <location>
        <begin position="163"/>
        <end position="181"/>
    </location>
</feature>
<comment type="caution">
    <text evidence="10">The sequence shown here is derived from an EMBL/GenBank/DDBJ whole genome shotgun (WGS) entry which is preliminary data.</text>
</comment>
<dbReference type="Gene3D" id="1.20.1250.20">
    <property type="entry name" value="MFS general substrate transporter like domains"/>
    <property type="match status" value="1"/>
</dbReference>
<dbReference type="PANTHER" id="PTHR23501">
    <property type="entry name" value="MAJOR FACILITATOR SUPERFAMILY"/>
    <property type="match status" value="1"/>
</dbReference>
<dbReference type="Pfam" id="PF07690">
    <property type="entry name" value="MFS_1"/>
    <property type="match status" value="1"/>
</dbReference>
<keyword evidence="6 8" id="KW-1133">Transmembrane helix</keyword>
<proteinExistence type="inferred from homology"/>
<evidence type="ECO:0000256" key="2">
    <source>
        <dbReference type="ARBA" id="ARBA00007520"/>
    </source>
</evidence>
<feature type="transmembrane region" description="Helical" evidence="8">
    <location>
        <begin position="498"/>
        <end position="517"/>
    </location>
</feature>
<dbReference type="InterPro" id="IPR001958">
    <property type="entry name" value="Tet-R_TetA/multi-R_MdtG-like"/>
</dbReference>
<feature type="transmembrane region" description="Helical" evidence="8">
    <location>
        <begin position="193"/>
        <end position="215"/>
    </location>
</feature>
<evidence type="ECO:0000256" key="1">
    <source>
        <dbReference type="ARBA" id="ARBA00004651"/>
    </source>
</evidence>
<dbReference type="PRINTS" id="PR01035">
    <property type="entry name" value="TCRTETA"/>
</dbReference>
<dbReference type="PANTHER" id="PTHR23501:SF197">
    <property type="entry name" value="COMD"/>
    <property type="match status" value="1"/>
</dbReference>
<dbReference type="InterPro" id="IPR004638">
    <property type="entry name" value="EmrB-like"/>
</dbReference>
<evidence type="ECO:0000256" key="7">
    <source>
        <dbReference type="ARBA" id="ARBA00023136"/>
    </source>
</evidence>
<feature type="transmembrane region" description="Helical" evidence="8">
    <location>
        <begin position="253"/>
        <end position="273"/>
    </location>
</feature>
<dbReference type="InterPro" id="IPR020846">
    <property type="entry name" value="MFS_dom"/>
</dbReference>
<accession>A0A5N6MQM9</accession>
<evidence type="ECO:0000256" key="4">
    <source>
        <dbReference type="ARBA" id="ARBA00022475"/>
    </source>
</evidence>
<dbReference type="CDD" id="cd17502">
    <property type="entry name" value="MFS_Azr1_MDR_like"/>
    <property type="match status" value="1"/>
</dbReference>
<feature type="transmembrane region" description="Helical" evidence="8">
    <location>
        <begin position="130"/>
        <end position="151"/>
    </location>
</feature>
<evidence type="ECO:0000259" key="9">
    <source>
        <dbReference type="PROSITE" id="PS50850"/>
    </source>
</evidence>
<dbReference type="RefSeq" id="WP_152271968.1">
    <property type="nucleotide sequence ID" value="NZ_VTFX01000003.1"/>
</dbReference>
<feature type="transmembrane region" description="Helical" evidence="8">
    <location>
        <begin position="385"/>
        <end position="408"/>
    </location>
</feature>
<dbReference type="Gene3D" id="1.20.1720.10">
    <property type="entry name" value="Multidrug resistance protein D"/>
    <property type="match status" value="1"/>
</dbReference>